<evidence type="ECO:0000313" key="2">
    <source>
        <dbReference type="EMBL" id="GEU54965.1"/>
    </source>
</evidence>
<protein>
    <submittedName>
        <fullName evidence="2">Uncharacterized protein</fullName>
    </submittedName>
</protein>
<dbReference type="AlphaFoldDB" id="A0A6L2L3Z5"/>
<feature type="compositionally biased region" description="Basic and acidic residues" evidence="1">
    <location>
        <begin position="357"/>
        <end position="376"/>
    </location>
</feature>
<organism evidence="2">
    <name type="scientific">Tanacetum cinerariifolium</name>
    <name type="common">Dalmatian daisy</name>
    <name type="synonym">Chrysanthemum cinerariifolium</name>
    <dbReference type="NCBI Taxonomy" id="118510"/>
    <lineage>
        <taxon>Eukaryota</taxon>
        <taxon>Viridiplantae</taxon>
        <taxon>Streptophyta</taxon>
        <taxon>Embryophyta</taxon>
        <taxon>Tracheophyta</taxon>
        <taxon>Spermatophyta</taxon>
        <taxon>Magnoliopsida</taxon>
        <taxon>eudicotyledons</taxon>
        <taxon>Gunneridae</taxon>
        <taxon>Pentapetalae</taxon>
        <taxon>asterids</taxon>
        <taxon>campanulids</taxon>
        <taxon>Asterales</taxon>
        <taxon>Asteraceae</taxon>
        <taxon>Asteroideae</taxon>
        <taxon>Anthemideae</taxon>
        <taxon>Anthemidinae</taxon>
        <taxon>Tanacetum</taxon>
    </lineage>
</organism>
<sequence>MMAFIENCNVGFLRALDKYHNLEDDAIVKNIFNSGKYKDGVRMKIPSWMIMDEMKLTDHYRMYAVVFGVGVPTTQSQPIESIQGTHRTLSSPSLAEQKSHDELEVMQNVQKVEKYLIAEEIVKLVEGAENVKNVEVNSSTLRQNDTQTITGTRLVPMSDKEGLEVEITTEENGKHVEEYISTPSPTTIKSPWIHSTLISSDNENLQELTKTDPTPSSSTPSSFSSKSNISATNRLLSLFKPKPNRFKQYKSFFDILQGCYGNLFEHLKTRFMPRKKFNVLAQHLQDIMEESLPTMVDNRVKELINSKVSIYVAHGLIMERQQNQADINDAITNHIPSQYKFERLYVATTPCITSAIRPRDQDDPHDDAHPKGENSAKRQNTSKHGTFVFGESSSSQDFKSELEDDEIPNEKVSQELVDEMLHTVDEAKLRKVVDEMLRQRCTSGDEH</sequence>
<proteinExistence type="predicted"/>
<feature type="region of interest" description="Disordered" evidence="1">
    <location>
        <begin position="207"/>
        <end position="227"/>
    </location>
</feature>
<feature type="region of interest" description="Disordered" evidence="1">
    <location>
        <begin position="355"/>
        <end position="411"/>
    </location>
</feature>
<gene>
    <name evidence="2" type="ORF">Tci_026943</name>
</gene>
<accession>A0A6L2L3Z5</accession>
<feature type="compositionally biased region" description="Low complexity" evidence="1">
    <location>
        <begin position="211"/>
        <end position="227"/>
    </location>
</feature>
<evidence type="ECO:0000256" key="1">
    <source>
        <dbReference type="SAM" id="MobiDB-lite"/>
    </source>
</evidence>
<comment type="caution">
    <text evidence="2">The sequence shown here is derived from an EMBL/GenBank/DDBJ whole genome shotgun (WGS) entry which is preliminary data.</text>
</comment>
<reference evidence="2" key="1">
    <citation type="journal article" date="2019" name="Sci. Rep.">
        <title>Draft genome of Tanacetum cinerariifolium, the natural source of mosquito coil.</title>
        <authorList>
            <person name="Yamashiro T."/>
            <person name="Shiraishi A."/>
            <person name="Satake H."/>
            <person name="Nakayama K."/>
        </authorList>
    </citation>
    <scope>NUCLEOTIDE SEQUENCE</scope>
</reference>
<name>A0A6L2L3Z5_TANCI</name>
<dbReference type="EMBL" id="BKCJ010003417">
    <property type="protein sequence ID" value="GEU54965.1"/>
    <property type="molecule type" value="Genomic_DNA"/>
</dbReference>